<dbReference type="PROSITE" id="PS51319">
    <property type="entry name" value="TFIIS_N"/>
    <property type="match status" value="1"/>
</dbReference>
<dbReference type="GO" id="GO:0005634">
    <property type="term" value="C:nucleus"/>
    <property type="evidence" value="ECO:0007669"/>
    <property type="project" value="UniProtKB-SubCell"/>
</dbReference>
<dbReference type="EMBL" id="JAUJYO010000005">
    <property type="protein sequence ID" value="KAK1317772.1"/>
    <property type="molecule type" value="Genomic_DNA"/>
</dbReference>
<name>A0AAV9EX54_ACOCL</name>
<evidence type="ECO:0000259" key="2">
    <source>
        <dbReference type="PROSITE" id="PS51319"/>
    </source>
</evidence>
<keyword evidence="1" id="KW-0539">Nucleus</keyword>
<dbReference type="GO" id="GO:0032784">
    <property type="term" value="P:regulation of DNA-templated transcription elongation"/>
    <property type="evidence" value="ECO:0007669"/>
    <property type="project" value="InterPro"/>
</dbReference>
<dbReference type="PANTHER" id="PTHR47350">
    <property type="entry name" value="PROTEIN IWS1 HOMOLOG 1"/>
    <property type="match status" value="1"/>
</dbReference>
<dbReference type="PANTHER" id="PTHR47350:SF4">
    <property type="entry name" value="PROTEIN IWS1 HOMOLOG 1"/>
    <property type="match status" value="1"/>
</dbReference>
<dbReference type="InterPro" id="IPR017923">
    <property type="entry name" value="TFIIS_N"/>
</dbReference>
<protein>
    <recommendedName>
        <fullName evidence="2">TFIIS N-terminal domain-containing protein</fullName>
    </recommendedName>
</protein>
<dbReference type="AlphaFoldDB" id="A0AAV9EX54"/>
<proteinExistence type="predicted"/>
<evidence type="ECO:0000313" key="3">
    <source>
        <dbReference type="EMBL" id="KAK1317772.1"/>
    </source>
</evidence>
<dbReference type="InterPro" id="IPR044204">
    <property type="entry name" value="IWS1/2"/>
</dbReference>
<dbReference type="Pfam" id="PF08711">
    <property type="entry name" value="Med26"/>
    <property type="match status" value="1"/>
</dbReference>
<comment type="caution">
    <text evidence="3">The sequence shown here is derived from an EMBL/GenBank/DDBJ whole genome shotgun (WGS) entry which is preliminary data.</text>
</comment>
<evidence type="ECO:0000313" key="4">
    <source>
        <dbReference type="Proteomes" id="UP001180020"/>
    </source>
</evidence>
<dbReference type="Gene3D" id="1.20.930.10">
    <property type="entry name" value="Conserved domain common to transcription factors TFIIS, elongin A, CRSP70"/>
    <property type="match status" value="1"/>
</dbReference>
<keyword evidence="4" id="KW-1185">Reference proteome</keyword>
<reference evidence="3" key="2">
    <citation type="submission" date="2023-06" db="EMBL/GenBank/DDBJ databases">
        <authorList>
            <person name="Ma L."/>
            <person name="Liu K.-W."/>
            <person name="Li Z."/>
            <person name="Hsiao Y.-Y."/>
            <person name="Qi Y."/>
            <person name="Fu T."/>
            <person name="Tang G."/>
            <person name="Zhang D."/>
            <person name="Sun W.-H."/>
            <person name="Liu D.-K."/>
            <person name="Li Y."/>
            <person name="Chen G.-Z."/>
            <person name="Liu X.-D."/>
            <person name="Liao X.-Y."/>
            <person name="Jiang Y.-T."/>
            <person name="Yu X."/>
            <person name="Hao Y."/>
            <person name="Huang J."/>
            <person name="Zhao X.-W."/>
            <person name="Ke S."/>
            <person name="Chen Y.-Y."/>
            <person name="Wu W.-L."/>
            <person name="Hsu J.-L."/>
            <person name="Lin Y.-F."/>
            <person name="Huang M.-D."/>
            <person name="Li C.-Y."/>
            <person name="Huang L."/>
            <person name="Wang Z.-W."/>
            <person name="Zhao X."/>
            <person name="Zhong W.-Y."/>
            <person name="Peng D.-H."/>
            <person name="Ahmad S."/>
            <person name="Lan S."/>
            <person name="Zhang J.-S."/>
            <person name="Tsai W.-C."/>
            <person name="Van De Peer Y."/>
            <person name="Liu Z.-J."/>
        </authorList>
    </citation>
    <scope>NUCLEOTIDE SEQUENCE</scope>
    <source>
        <strain evidence="3">CP</strain>
        <tissue evidence="3">Leaves</tissue>
    </source>
</reference>
<gene>
    <name evidence="3" type="ORF">QJS10_CPA05g01183</name>
</gene>
<evidence type="ECO:0000256" key="1">
    <source>
        <dbReference type="PROSITE-ProRule" id="PRU00649"/>
    </source>
</evidence>
<feature type="domain" description="TFIIS N-terminal" evidence="2">
    <location>
        <begin position="48"/>
        <end position="125"/>
    </location>
</feature>
<accession>A0AAV9EX54</accession>
<dbReference type="Proteomes" id="UP001180020">
    <property type="component" value="Unassembled WGS sequence"/>
</dbReference>
<dbReference type="InterPro" id="IPR035441">
    <property type="entry name" value="TFIIS/LEDGF_dom_sf"/>
</dbReference>
<sequence length="182" mass="20768">MNKKRKNDMSVESVMAEEDAKLMKLPRLTEILSKKQFQQEFVDNGLMTQLKNWLECPNISVRAQVLEILTQHPLDLQKHEMRQKLIQSGLGKVVMLLSWSNEETKLNQELAKNLIDKWRCALYNHRNPSIVDTNLPTFFKGPKAGQSVSMQQASTKPVPVQQSHYIPPVASLHLGLVVPEVT</sequence>
<dbReference type="GO" id="GO:0009742">
    <property type="term" value="P:brassinosteroid mediated signaling pathway"/>
    <property type="evidence" value="ECO:0007669"/>
    <property type="project" value="InterPro"/>
</dbReference>
<reference evidence="3" key="1">
    <citation type="journal article" date="2023" name="Nat. Commun.">
        <title>Diploid and tetraploid genomes of Acorus and the evolution of monocots.</title>
        <authorList>
            <person name="Ma L."/>
            <person name="Liu K.W."/>
            <person name="Li Z."/>
            <person name="Hsiao Y.Y."/>
            <person name="Qi Y."/>
            <person name="Fu T."/>
            <person name="Tang G.D."/>
            <person name="Zhang D."/>
            <person name="Sun W.H."/>
            <person name="Liu D.K."/>
            <person name="Li Y."/>
            <person name="Chen G.Z."/>
            <person name="Liu X.D."/>
            <person name="Liao X.Y."/>
            <person name="Jiang Y.T."/>
            <person name="Yu X."/>
            <person name="Hao Y."/>
            <person name="Huang J."/>
            <person name="Zhao X.W."/>
            <person name="Ke S."/>
            <person name="Chen Y.Y."/>
            <person name="Wu W.L."/>
            <person name="Hsu J.L."/>
            <person name="Lin Y.F."/>
            <person name="Huang M.D."/>
            <person name="Li C.Y."/>
            <person name="Huang L."/>
            <person name="Wang Z.W."/>
            <person name="Zhao X."/>
            <person name="Zhong W.Y."/>
            <person name="Peng D.H."/>
            <person name="Ahmad S."/>
            <person name="Lan S."/>
            <person name="Zhang J.S."/>
            <person name="Tsai W.C."/>
            <person name="Van de Peer Y."/>
            <person name="Liu Z.J."/>
        </authorList>
    </citation>
    <scope>NUCLEOTIDE SEQUENCE</scope>
    <source>
        <strain evidence="3">CP</strain>
    </source>
</reference>
<dbReference type="SUPFAM" id="SSF48371">
    <property type="entry name" value="ARM repeat"/>
    <property type="match status" value="1"/>
</dbReference>
<dbReference type="InterPro" id="IPR016024">
    <property type="entry name" value="ARM-type_fold"/>
</dbReference>
<comment type="subcellular location">
    <subcellularLocation>
        <location evidence="1">Nucleus</location>
    </subcellularLocation>
</comment>
<organism evidence="3 4">
    <name type="scientific">Acorus calamus</name>
    <name type="common">Sweet flag</name>
    <dbReference type="NCBI Taxonomy" id="4465"/>
    <lineage>
        <taxon>Eukaryota</taxon>
        <taxon>Viridiplantae</taxon>
        <taxon>Streptophyta</taxon>
        <taxon>Embryophyta</taxon>
        <taxon>Tracheophyta</taxon>
        <taxon>Spermatophyta</taxon>
        <taxon>Magnoliopsida</taxon>
        <taxon>Liliopsida</taxon>
        <taxon>Acoraceae</taxon>
        <taxon>Acorus</taxon>
    </lineage>
</organism>